<keyword evidence="4 7" id="KW-0378">Hydrolase</keyword>
<protein>
    <recommendedName>
        <fullName evidence="7">Ribonuclease R</fullName>
        <shortName evidence="7">RNase R</shortName>
        <ecNumber evidence="7">3.1.13.1</ecNumber>
    </recommendedName>
</protein>
<name>A0A2N3PM48_9PROT</name>
<dbReference type="InterPro" id="IPR040476">
    <property type="entry name" value="CSD2"/>
</dbReference>
<evidence type="ECO:0000256" key="8">
    <source>
        <dbReference type="SAM" id="MobiDB-lite"/>
    </source>
</evidence>
<dbReference type="CDD" id="cd04471">
    <property type="entry name" value="S1_RNase_R"/>
    <property type="match status" value="1"/>
</dbReference>
<dbReference type="SMART" id="SM00955">
    <property type="entry name" value="RNB"/>
    <property type="match status" value="1"/>
</dbReference>
<sequence>MSKPPKHVPLPTREQLLEFIRESPGRVGKREIARAFHLTAENRNILRQMIKDLEKSGEIERGRGRRFAGPGALPETMVVEISAIDDDGELLAKPLTWTEDGRPPKIYMAPGRRGEAPLGMGDRVLARLRRMREGIYEARAVRRITAGPAKVLGVYEHTADGAGRLRPTDRRQKADYSVLHADSHAAQPGELVLAEILPGGRPYGLRPARVVERLGSMDNPRTVSLVAIQTHDIPNEFTEEVIAQADAALAAPLENRTDLRMIPLVTIDGEDARDFDDAVWAEALEDGGWHILVAIADVAWYVRPGDALDHEAFKRGNSVYFPDRVVPMLPEALSNGWCSLKPDEDRPCMAVHIWLDADGHKRRHEFVRGLMRSKARLTYERVQRALDGAPDEGTAPLLEPVLKPLYGAWRALFAARERRGVLDLDLPERKVVIGADGRIEKVIPRERYDSHRLIEDYMIAANVAAAEQIEATHRPCMYRVHDVPSREKLEGLRDFLSTVGLSLPKGQVMRASAFNQILAAARETPEAHLINEVVLRSQAQAVYSPENIGHFGLGLARYAHFTSPIRRYSDLLVHRALIDGLNLGAGALPADSIERFAEIGEHISLTERRAAAAERDALNRFTTLFLADRVGARFAGRINGVTRFGLFVTLDETGADGLIPVSSLPEDYYIHDETRHCLVGKRFGLTFSLGDIVEVELAEANALTGSLLFQLLNGKEAPRSKVPPRGADPRDRARPRGKRPPPRRKH</sequence>
<evidence type="ECO:0000256" key="3">
    <source>
        <dbReference type="ARBA" id="ARBA00022722"/>
    </source>
</evidence>
<dbReference type="Pfam" id="PF00575">
    <property type="entry name" value="S1"/>
    <property type="match status" value="1"/>
</dbReference>
<dbReference type="EMBL" id="PIUM01000057">
    <property type="protein sequence ID" value="PKU21474.1"/>
    <property type="molecule type" value="Genomic_DNA"/>
</dbReference>
<dbReference type="EC" id="3.1.13.1" evidence="7"/>
<evidence type="ECO:0000256" key="4">
    <source>
        <dbReference type="ARBA" id="ARBA00022801"/>
    </source>
</evidence>
<dbReference type="GO" id="GO:0005829">
    <property type="term" value="C:cytosol"/>
    <property type="evidence" value="ECO:0007669"/>
    <property type="project" value="TreeGrafter"/>
</dbReference>
<feature type="region of interest" description="Disordered" evidence="8">
    <location>
        <begin position="717"/>
        <end position="746"/>
    </location>
</feature>
<dbReference type="NCBIfam" id="TIGR02063">
    <property type="entry name" value="RNase_R"/>
    <property type="match status" value="1"/>
</dbReference>
<keyword evidence="2 7" id="KW-0963">Cytoplasm</keyword>
<dbReference type="Gene3D" id="2.40.50.140">
    <property type="entry name" value="Nucleic acid-binding proteins"/>
    <property type="match status" value="1"/>
</dbReference>
<evidence type="ECO:0000313" key="10">
    <source>
        <dbReference type="EMBL" id="PKU21474.1"/>
    </source>
</evidence>
<feature type="domain" description="S1 motif" evidence="9">
    <location>
        <begin position="631"/>
        <end position="712"/>
    </location>
</feature>
<dbReference type="HAMAP" id="MF_01895">
    <property type="entry name" value="RNase_R"/>
    <property type="match status" value="1"/>
</dbReference>
<dbReference type="SMART" id="SM00316">
    <property type="entry name" value="S1"/>
    <property type="match status" value="1"/>
</dbReference>
<evidence type="ECO:0000256" key="6">
    <source>
        <dbReference type="ARBA" id="ARBA00022884"/>
    </source>
</evidence>
<dbReference type="AlphaFoldDB" id="A0A2N3PM48"/>
<gene>
    <name evidence="7 10" type="primary">rnr</name>
    <name evidence="10" type="ORF">CWS72_26625</name>
</gene>
<evidence type="ECO:0000256" key="1">
    <source>
        <dbReference type="ARBA" id="ARBA00001849"/>
    </source>
</evidence>
<dbReference type="PROSITE" id="PS01175">
    <property type="entry name" value="RIBONUCLEASE_II"/>
    <property type="match status" value="1"/>
</dbReference>
<dbReference type="NCBIfam" id="TIGR00358">
    <property type="entry name" value="3_prime_RNase"/>
    <property type="match status" value="1"/>
</dbReference>
<comment type="caution">
    <text evidence="10">The sequence shown here is derived from an EMBL/GenBank/DDBJ whole genome shotgun (WGS) entry which is preliminary data.</text>
</comment>
<evidence type="ECO:0000256" key="7">
    <source>
        <dbReference type="HAMAP-Rule" id="MF_01895"/>
    </source>
</evidence>
<dbReference type="Pfam" id="PF17876">
    <property type="entry name" value="CSD2"/>
    <property type="match status" value="1"/>
</dbReference>
<evidence type="ECO:0000256" key="5">
    <source>
        <dbReference type="ARBA" id="ARBA00022839"/>
    </source>
</evidence>
<keyword evidence="11" id="KW-1185">Reference proteome</keyword>
<keyword evidence="5 7" id="KW-0269">Exonuclease</keyword>
<comment type="catalytic activity">
    <reaction evidence="1 7">
        <text>Exonucleolytic cleavage in the 3'- to 5'-direction to yield nucleoside 5'-phosphates.</text>
        <dbReference type="EC" id="3.1.13.1"/>
    </reaction>
</comment>
<feature type="compositionally biased region" description="Basic residues" evidence="8">
    <location>
        <begin position="735"/>
        <end position="746"/>
    </location>
</feature>
<dbReference type="GO" id="GO:0008859">
    <property type="term" value="F:exoribonuclease II activity"/>
    <property type="evidence" value="ECO:0007669"/>
    <property type="project" value="UniProtKB-UniRule"/>
</dbReference>
<dbReference type="InterPro" id="IPR050180">
    <property type="entry name" value="RNR_Ribonuclease"/>
</dbReference>
<keyword evidence="3 7" id="KW-0540">Nuclease</keyword>
<dbReference type="Proteomes" id="UP000233293">
    <property type="component" value="Unassembled WGS sequence"/>
</dbReference>
<dbReference type="InterPro" id="IPR011805">
    <property type="entry name" value="RNase_R"/>
</dbReference>
<dbReference type="SUPFAM" id="SSF50249">
    <property type="entry name" value="Nucleic acid-binding proteins"/>
    <property type="match status" value="2"/>
</dbReference>
<organism evidence="10 11">
    <name type="scientific">Telmatospirillum siberiense</name>
    <dbReference type="NCBI Taxonomy" id="382514"/>
    <lineage>
        <taxon>Bacteria</taxon>
        <taxon>Pseudomonadati</taxon>
        <taxon>Pseudomonadota</taxon>
        <taxon>Alphaproteobacteria</taxon>
        <taxon>Rhodospirillales</taxon>
        <taxon>Rhodospirillaceae</taxon>
        <taxon>Telmatospirillum</taxon>
    </lineage>
</organism>
<evidence type="ECO:0000259" key="9">
    <source>
        <dbReference type="PROSITE" id="PS50126"/>
    </source>
</evidence>
<dbReference type="OrthoDB" id="9764149at2"/>
<comment type="function">
    <text evidence="7">3'-5' exoribonuclease that releases 5'-nucleoside monophosphates and is involved in maturation of structured RNAs.</text>
</comment>
<dbReference type="PROSITE" id="PS50126">
    <property type="entry name" value="S1"/>
    <property type="match status" value="1"/>
</dbReference>
<dbReference type="GO" id="GO:0003723">
    <property type="term" value="F:RNA binding"/>
    <property type="evidence" value="ECO:0007669"/>
    <property type="project" value="UniProtKB-UniRule"/>
</dbReference>
<dbReference type="InterPro" id="IPR001900">
    <property type="entry name" value="RNase_II/R"/>
</dbReference>
<dbReference type="RefSeq" id="WP_101253699.1">
    <property type="nucleotide sequence ID" value="NZ_PIUM01000057.1"/>
</dbReference>
<dbReference type="PANTHER" id="PTHR23355">
    <property type="entry name" value="RIBONUCLEASE"/>
    <property type="match status" value="1"/>
</dbReference>
<dbReference type="InterPro" id="IPR004476">
    <property type="entry name" value="RNase_II/RNase_R"/>
</dbReference>
<reference evidence="11" key="1">
    <citation type="submission" date="2017-12" db="EMBL/GenBank/DDBJ databases">
        <title>Draft genome sequence of Telmatospirillum siberiense 26-4b1T, an acidotolerant peatland alphaproteobacterium potentially involved in sulfur cycling.</title>
        <authorList>
            <person name="Hausmann B."/>
            <person name="Pjevac P."/>
            <person name="Schreck K."/>
            <person name="Herbold C.W."/>
            <person name="Daims H."/>
            <person name="Wagner M."/>
            <person name="Pester M."/>
            <person name="Loy A."/>
        </authorList>
    </citation>
    <scope>NUCLEOTIDE SEQUENCE [LARGE SCALE GENOMIC DNA]</scope>
    <source>
        <strain evidence="11">26-4b1</strain>
    </source>
</reference>
<dbReference type="PANTHER" id="PTHR23355:SF9">
    <property type="entry name" value="DIS3-LIKE EXONUCLEASE 2"/>
    <property type="match status" value="1"/>
</dbReference>
<comment type="subcellular location">
    <subcellularLocation>
        <location evidence="7">Cytoplasm</location>
    </subcellularLocation>
</comment>
<accession>A0A2N3PM48</accession>
<dbReference type="GO" id="GO:0006402">
    <property type="term" value="P:mRNA catabolic process"/>
    <property type="evidence" value="ECO:0007669"/>
    <property type="project" value="TreeGrafter"/>
</dbReference>
<evidence type="ECO:0000313" key="11">
    <source>
        <dbReference type="Proteomes" id="UP000233293"/>
    </source>
</evidence>
<evidence type="ECO:0000256" key="2">
    <source>
        <dbReference type="ARBA" id="ARBA00022490"/>
    </source>
</evidence>
<dbReference type="InterPro" id="IPR003029">
    <property type="entry name" value="S1_domain"/>
</dbReference>
<comment type="similarity">
    <text evidence="7">Belongs to the RNR ribonuclease family. RNase R subfamily.</text>
</comment>
<dbReference type="InterPro" id="IPR022966">
    <property type="entry name" value="RNase_II/R_CS"/>
</dbReference>
<dbReference type="Pfam" id="PF00773">
    <property type="entry name" value="RNB"/>
    <property type="match status" value="1"/>
</dbReference>
<proteinExistence type="inferred from homology"/>
<keyword evidence="6 7" id="KW-0694">RNA-binding</keyword>
<dbReference type="InterPro" id="IPR012340">
    <property type="entry name" value="NA-bd_OB-fold"/>
</dbReference>